<keyword evidence="6" id="KW-1133">Transmembrane helix</keyword>
<evidence type="ECO:0000259" key="9">
    <source>
        <dbReference type="PROSITE" id="PS50847"/>
    </source>
</evidence>
<evidence type="ECO:0000256" key="4">
    <source>
        <dbReference type="ARBA" id="ARBA00023088"/>
    </source>
</evidence>
<dbReference type="KEGG" id="mgg:MPLG2_2594"/>
<dbReference type="OrthoDB" id="134475at2"/>
<evidence type="ECO:0000256" key="2">
    <source>
        <dbReference type="ARBA" id="ARBA00022525"/>
    </source>
</evidence>
<feature type="compositionally biased region" description="Polar residues" evidence="5">
    <location>
        <begin position="90"/>
        <end position="102"/>
    </location>
</feature>
<evidence type="ECO:0000256" key="5">
    <source>
        <dbReference type="SAM" id="MobiDB-lite"/>
    </source>
</evidence>
<dbReference type="PROSITE" id="PS50847">
    <property type="entry name" value="GRAM_POS_ANCHORING"/>
    <property type="match status" value="1"/>
</dbReference>
<dbReference type="SMART" id="SM00327">
    <property type="entry name" value="VWA"/>
    <property type="match status" value="1"/>
</dbReference>
<accession>A0A2N9JHR4</accession>
<dbReference type="RefSeq" id="WP_158681120.1">
    <property type="nucleotide sequence ID" value="NZ_LT985188.1"/>
</dbReference>
<dbReference type="InterPro" id="IPR002035">
    <property type="entry name" value="VWF_A"/>
</dbReference>
<feature type="compositionally biased region" description="Low complexity" evidence="5">
    <location>
        <begin position="70"/>
        <end position="89"/>
    </location>
</feature>
<keyword evidence="6" id="KW-0472">Membrane</keyword>
<dbReference type="NCBIfam" id="TIGR01167">
    <property type="entry name" value="LPXTG_anchor"/>
    <property type="match status" value="1"/>
</dbReference>
<protein>
    <submittedName>
        <fullName evidence="10">Cna protein B-type domain protein (Modular protein)</fullName>
    </submittedName>
</protein>
<evidence type="ECO:0000256" key="6">
    <source>
        <dbReference type="SAM" id="Phobius"/>
    </source>
</evidence>
<gene>
    <name evidence="10" type="ORF">MPLG2_2594</name>
</gene>
<feature type="compositionally biased region" description="Pro residues" evidence="5">
    <location>
        <begin position="2212"/>
        <end position="2221"/>
    </location>
</feature>
<keyword evidence="4" id="KW-0572">Peptidoglycan-anchor</keyword>
<dbReference type="PROSITE" id="PS50234">
    <property type="entry name" value="VWFA"/>
    <property type="match status" value="1"/>
</dbReference>
<dbReference type="InterPro" id="IPR057687">
    <property type="entry name" value="DUF7927"/>
</dbReference>
<dbReference type="NCBIfam" id="TIGR01451">
    <property type="entry name" value="B_ant_repeat"/>
    <property type="match status" value="1"/>
</dbReference>
<reference evidence="10 11" key="1">
    <citation type="submission" date="2018-02" db="EMBL/GenBank/DDBJ databases">
        <authorList>
            <person name="Cohen D.B."/>
            <person name="Kent A.D."/>
        </authorList>
    </citation>
    <scope>NUCLEOTIDE SEQUENCE [LARGE SCALE GENOMIC DNA]</scope>
    <source>
        <strain evidence="10">1</strain>
    </source>
</reference>
<dbReference type="InterPro" id="IPR019931">
    <property type="entry name" value="LPXTG_anchor"/>
</dbReference>
<feature type="chain" id="PRO_5014725008" evidence="7">
    <location>
        <begin position="35"/>
        <end position="2255"/>
    </location>
</feature>
<evidence type="ECO:0000313" key="10">
    <source>
        <dbReference type="EMBL" id="SPD87624.1"/>
    </source>
</evidence>
<keyword evidence="2" id="KW-0964">Secreted</keyword>
<feature type="signal peptide" evidence="7">
    <location>
        <begin position="1"/>
        <end position="34"/>
    </location>
</feature>
<dbReference type="EMBL" id="LT985188">
    <property type="protein sequence ID" value="SPD87624.1"/>
    <property type="molecule type" value="Genomic_DNA"/>
</dbReference>
<keyword evidence="6" id="KW-0812">Transmembrane</keyword>
<evidence type="ECO:0000256" key="7">
    <source>
        <dbReference type="SAM" id="SignalP"/>
    </source>
</evidence>
<evidence type="ECO:0000256" key="3">
    <source>
        <dbReference type="ARBA" id="ARBA00022729"/>
    </source>
</evidence>
<organism evidence="10 11">
    <name type="scientific">Micropruina glycogenica</name>
    <dbReference type="NCBI Taxonomy" id="75385"/>
    <lineage>
        <taxon>Bacteria</taxon>
        <taxon>Bacillati</taxon>
        <taxon>Actinomycetota</taxon>
        <taxon>Actinomycetes</taxon>
        <taxon>Propionibacteriales</taxon>
        <taxon>Nocardioidaceae</taxon>
        <taxon>Micropruina</taxon>
    </lineage>
</organism>
<dbReference type="Pfam" id="PF25549">
    <property type="entry name" value="DUF7927"/>
    <property type="match status" value="2"/>
</dbReference>
<dbReference type="Pfam" id="PF00092">
    <property type="entry name" value="VWA"/>
    <property type="match status" value="1"/>
</dbReference>
<feature type="transmembrane region" description="Helical" evidence="6">
    <location>
        <begin position="2231"/>
        <end position="2249"/>
    </location>
</feature>
<dbReference type="InterPro" id="IPR036465">
    <property type="entry name" value="vWFA_dom_sf"/>
</dbReference>
<dbReference type="InterPro" id="IPR045826">
    <property type="entry name" value="SpaA_PFL_dom_2"/>
</dbReference>
<keyword evidence="1" id="KW-0134">Cell wall</keyword>
<dbReference type="CDD" id="cd00198">
    <property type="entry name" value="vWFA"/>
    <property type="match status" value="1"/>
</dbReference>
<keyword evidence="3 7" id="KW-0732">Signal</keyword>
<sequence>MLSARTRRLRVRQSLIGALAVFVTFGGLPTAAWADPTPSPSDPATPAARDDSSPTATPSDTAIATAEPKPSTTASAEPSATASATASPTGKTVTPSGESSVIASGKPSAGTGISAAAIPAPPTNSSIVNVKVGGNRTGVSGVTGLAGVVLGLYTTTTATTPSYTCTSDADGDCNFTVPNTQPGGANRNARFYVKAISAPSGWLLNQTLRTGEGDGTNSQTTAYQFQTPQLQSGQTYTSTEDFMVGSGNTNRTASGGIWQLSKTNPTLPTSCGLDVALLLDLSGSVGSQVTALRGAADTLVNALQGTPSRMSLFSFSGGTPADNASQNYPALTSVATAAQGTAFKARYSTWTAGGGTNWDVGLAAVANATDVPDIVIIITDGNPTFYNNPASGPGDFTRLREVENGIFSANAIRSQGARVIALGVGAGVSDSATAQNLAAISGPTAYNGSNGAVADYYQAATYGAAGTALRNLALGNCTGSVSVTKMIVPSANTGENISGATVAGAGWTFAGSSSNSAIGGLPASRTTIGDGTGTVNFPLTFPGGTSSAPVTVTETQQSGYTLVTQSSQNAVCTNLTTGAAVTITNTTLGFTVNAPSSAAISCTMYNRAPQPPATIQVDKTWTINGTSYLNGNQPGDFQAQLTLTGPNGAAASNQGWGVVRTGYSIGNTATVAETVTMPELCTLTSSTIVRTGSTTSSALPYTATLSTATNTFMVTNVVTCTARLTLVKEVVGGTALPTAWNLQAVAPTGALAGPNGASDSAAATNVVVTPGVVYQLRESGGPPEYVQDDNRTNLESNPLSTGSMACVEIDAAGNVVPGFADGINGGVRVPLGSRVRCTATNRTAELRLVKEVINNNGGTATPANWNLTATPTGTFPSGLLPVTRPGATATDAQYFTVRPGVSYALSETGPTGYANTSIQCSIEGGARVNATNVTLTAGQRGTCYLVNDDQPTQLTLVKVVNNGTTGATAVPANWTMTASGPTTVTGPGNSAAVTNQTVNAGTYTLSESGGPAGYTASTWSCTGGTLTGNSLVLPNGASATCTITNTAIQPRLTLVKVVDNGTTGATTAATAWTLTAAGPSTITGATGSGTVTNAAVPVGTFNLSEAGPAGYTASNWVCTGAASTTATSVTLALASSATCTITNTAIAPRLTLVKQVVNANGGTALPTAWTLTGTGPVTVTGTSGSAAVTNAAVQVGAYALTETDGPPGYTASAWTCTGATLTNSTVTLALGSNATCTITNTDQPARLTLVKVVDNGTTGATAVPANWTLSATGPATVSGPGNSAAVTNQSVPAGSYTLQEAGGPAGYTPSSWSCVGGTLAAGAVTVPNGGNVTCTITNTAIAPRLTLVKQVVNANGGTAVPTAWQLTATSAASAITGQTGSAAVTNAVVPVGVYTLSEAGPTGYTASAWSCTGATVSGSTVTITAGSNVTCTIVNTDQPALLTLVKVVDNGDTGATATPADWTLSAAGSITVTGAGNSAEVTAQTVPAGNYTLSETDGPSGYTASAWNCGTATVTGSTVTVPNGGDVTCTITNTAVAPTLTLVKVVDNGNTGATTAATAWTLTADGPSRISGATGSASVTDATANVGTYQLSESTIPGYSASAWVCTGGTGSTESSVTLAAGSNATCTITNTAIAPTLTLVKQVQNNYGGTAIATDWTLTGVGPLSISGVSGSPAVTGAVVQTGVYNLSEAGGPGGYAAGEWNCGDADLTGAAVTVPLGTDVTCTIVNSDLPAQLTLVKVVDANNSGTTRVPADWTLTATPQGITGQDPVSGNGDPATPGGVDAVEVFAGNYQLSETGPAGFDGSLWQCTGGVVADDVVTVPNAGNVTCTITNTAVAPTLTLVKQIDDPNNMGTAVATDWTLSASGPSPINGVTGSPAVTAAAVEVGEYTLSESGPANYTASDWRCVAADQSPVAVTDDAVTLAEGDNVTCTVVNTPVPPQWAISKSSNPLSGSTVQPGDEITYTVTVIRGDGVDPQNVVVNDDLSAVLNNATLVTGPTTTAGTASITGSALTWTVPVLDSPFVTVTYTVRVNDDAWNVTLRNQVTSPGSSPCVPVGDDARRALGLAVTPLDVPWEDGECPTTTQHYTPSWSLQKTSDPASGSTVAVGSTITYTLTVTNTSAEATLTGASVTDDLSDVLQHASLGAVGAGGSVTGNTLTWAVPDLAPGEQATLSYTVNVNTDAYDVSFRNVATPGPGGECTVCTTTHETPPKPDGPNPPLPQTGTNASLEGVLIGLLLSLGGVGALVVARRRRRD</sequence>
<name>A0A2N9JHR4_9ACTN</name>
<dbReference type="Proteomes" id="UP000238164">
    <property type="component" value="Chromosome 1"/>
</dbReference>
<keyword evidence="11" id="KW-1185">Reference proteome</keyword>
<feature type="region of interest" description="Disordered" evidence="5">
    <location>
        <begin position="2206"/>
        <end position="2225"/>
    </location>
</feature>
<dbReference type="Pfam" id="PF19403">
    <property type="entry name" value="SpaA_2"/>
    <property type="match status" value="12"/>
</dbReference>
<evidence type="ECO:0000313" key="11">
    <source>
        <dbReference type="Proteomes" id="UP000238164"/>
    </source>
</evidence>
<proteinExistence type="predicted"/>
<feature type="region of interest" description="Disordered" evidence="5">
    <location>
        <begin position="34"/>
        <end position="123"/>
    </location>
</feature>
<dbReference type="Gene3D" id="3.40.50.410">
    <property type="entry name" value="von Willebrand factor, type A domain"/>
    <property type="match status" value="1"/>
</dbReference>
<dbReference type="SUPFAM" id="SSF53300">
    <property type="entry name" value="vWA-like"/>
    <property type="match status" value="1"/>
</dbReference>
<feature type="domain" description="VWFA" evidence="8">
    <location>
        <begin position="274"/>
        <end position="472"/>
    </location>
</feature>
<dbReference type="InterPro" id="IPR047589">
    <property type="entry name" value="DUF11_rpt"/>
</dbReference>
<evidence type="ECO:0000259" key="8">
    <source>
        <dbReference type="PROSITE" id="PS50234"/>
    </source>
</evidence>
<feature type="domain" description="Gram-positive cocci surface proteins LPxTG" evidence="9">
    <location>
        <begin position="2220"/>
        <end position="2255"/>
    </location>
</feature>
<evidence type="ECO:0000256" key="1">
    <source>
        <dbReference type="ARBA" id="ARBA00022512"/>
    </source>
</evidence>